<evidence type="ECO:0000256" key="1">
    <source>
        <dbReference type="SAM" id="Phobius"/>
    </source>
</evidence>
<sequence length="81" mass="9490">MYKYLSLGIWIITILMIVFSTNPNGYLLITLWIVGGLIGYIGKRNDPKYRLLNNLALWTNFITVIFYILWVYIVGMIWSTP</sequence>
<evidence type="ECO:0000313" key="2">
    <source>
        <dbReference type="EMBL" id="QBK25153.1"/>
    </source>
</evidence>
<keyword evidence="1" id="KW-0472">Membrane</keyword>
<accession>A0A4P6UQ29</accession>
<evidence type="ECO:0000313" key="3">
    <source>
        <dbReference type="Proteomes" id="UP000291151"/>
    </source>
</evidence>
<gene>
    <name evidence="2" type="ORF">DKZ56_04350</name>
</gene>
<keyword evidence="1" id="KW-1133">Transmembrane helix</keyword>
<dbReference type="Proteomes" id="UP000291151">
    <property type="component" value="Chromosome"/>
</dbReference>
<dbReference type="EMBL" id="CP036528">
    <property type="protein sequence ID" value="QBK25153.1"/>
    <property type="molecule type" value="Genomic_DNA"/>
</dbReference>
<reference evidence="2 3" key="1">
    <citation type="submission" date="2019-02" db="EMBL/GenBank/DDBJ databases">
        <title>Ureibacillus thermophilus.</title>
        <authorList>
            <person name="Sunny J.S."/>
            <person name="Natarajan A."/>
            <person name="Saleena L.M."/>
        </authorList>
    </citation>
    <scope>NUCLEOTIDE SEQUENCE [LARGE SCALE GENOMIC DNA]</scope>
    <source>
        <strain evidence="2 3">LM102</strain>
    </source>
</reference>
<protein>
    <submittedName>
        <fullName evidence="2">Uncharacterized protein</fullName>
    </submittedName>
</protein>
<keyword evidence="1" id="KW-0812">Transmembrane</keyword>
<keyword evidence="3" id="KW-1185">Reference proteome</keyword>
<proteinExistence type="predicted"/>
<name>A0A4P6UQ29_9BACL</name>
<feature type="transmembrane region" description="Helical" evidence="1">
    <location>
        <begin position="55"/>
        <end position="78"/>
    </location>
</feature>
<organism evidence="2 3">
    <name type="scientific">Ureibacillus thermophilus</name>
    <dbReference type="NCBI Taxonomy" id="367743"/>
    <lineage>
        <taxon>Bacteria</taxon>
        <taxon>Bacillati</taxon>
        <taxon>Bacillota</taxon>
        <taxon>Bacilli</taxon>
        <taxon>Bacillales</taxon>
        <taxon>Caryophanaceae</taxon>
        <taxon>Ureibacillus</taxon>
    </lineage>
</organism>
<dbReference type="AlphaFoldDB" id="A0A4P6UQ29"/>
<dbReference type="KEGG" id="uth:DKZ56_04350"/>
<feature type="transmembrane region" description="Helical" evidence="1">
    <location>
        <begin position="5"/>
        <end position="20"/>
    </location>
</feature>
<dbReference type="RefSeq" id="WP_173661257.1">
    <property type="nucleotide sequence ID" value="NZ_CP036528.1"/>
</dbReference>